<dbReference type="PANTHER" id="PTHR33931:SF2">
    <property type="entry name" value="HOLIN-LIKE PROTEIN CIDA"/>
    <property type="match status" value="1"/>
</dbReference>
<dbReference type="NCBIfam" id="NF002460">
    <property type="entry name" value="PRK01658.1"/>
    <property type="match status" value="1"/>
</dbReference>
<feature type="transmembrane region" description="Helical" evidence="6">
    <location>
        <begin position="90"/>
        <end position="110"/>
    </location>
</feature>
<name>A0ABS2P3D4_9BACI</name>
<keyword evidence="2" id="KW-1003">Cell membrane</keyword>
<evidence type="ECO:0000256" key="3">
    <source>
        <dbReference type="ARBA" id="ARBA00022692"/>
    </source>
</evidence>
<accession>A0ABS2P3D4</accession>
<keyword evidence="8" id="KW-1185">Reference proteome</keyword>
<reference evidence="7 8" key="1">
    <citation type="submission" date="2021-01" db="EMBL/GenBank/DDBJ databases">
        <title>Genomic Encyclopedia of Type Strains, Phase IV (KMG-IV): sequencing the most valuable type-strain genomes for metagenomic binning, comparative biology and taxonomic classification.</title>
        <authorList>
            <person name="Goeker M."/>
        </authorList>
    </citation>
    <scope>NUCLEOTIDE SEQUENCE [LARGE SCALE GENOMIC DNA]</scope>
    <source>
        <strain evidence="7 8">DSM 25879</strain>
    </source>
</reference>
<evidence type="ECO:0000256" key="4">
    <source>
        <dbReference type="ARBA" id="ARBA00022989"/>
    </source>
</evidence>
<dbReference type="RefSeq" id="WP_204418172.1">
    <property type="nucleotide sequence ID" value="NZ_JAFBED010000007.1"/>
</dbReference>
<comment type="subcellular location">
    <subcellularLocation>
        <location evidence="1">Cell membrane</location>
        <topology evidence="1">Multi-pass membrane protein</topology>
    </subcellularLocation>
</comment>
<feature type="transmembrane region" description="Helical" evidence="6">
    <location>
        <begin position="29"/>
        <end position="49"/>
    </location>
</feature>
<evidence type="ECO:0000313" key="8">
    <source>
        <dbReference type="Proteomes" id="UP000737402"/>
    </source>
</evidence>
<dbReference type="Pfam" id="PF03788">
    <property type="entry name" value="LrgA"/>
    <property type="match status" value="1"/>
</dbReference>
<dbReference type="Proteomes" id="UP000737402">
    <property type="component" value="Unassembled WGS sequence"/>
</dbReference>
<dbReference type="PANTHER" id="PTHR33931">
    <property type="entry name" value="HOLIN-LIKE PROTEIN CIDA-RELATED"/>
    <property type="match status" value="1"/>
</dbReference>
<evidence type="ECO:0000313" key="7">
    <source>
        <dbReference type="EMBL" id="MBM7621381.1"/>
    </source>
</evidence>
<keyword evidence="3 6" id="KW-0812">Transmembrane</keyword>
<evidence type="ECO:0000256" key="5">
    <source>
        <dbReference type="ARBA" id="ARBA00023136"/>
    </source>
</evidence>
<evidence type="ECO:0000256" key="2">
    <source>
        <dbReference type="ARBA" id="ARBA00022475"/>
    </source>
</evidence>
<gene>
    <name evidence="7" type="ORF">JOC95_003254</name>
</gene>
<dbReference type="EMBL" id="JAFBED010000007">
    <property type="protein sequence ID" value="MBM7621381.1"/>
    <property type="molecule type" value="Genomic_DNA"/>
</dbReference>
<organism evidence="7 8">
    <name type="scientific">Sutcliffiella tianshenii</name>
    <dbReference type="NCBI Taxonomy" id="1463404"/>
    <lineage>
        <taxon>Bacteria</taxon>
        <taxon>Bacillati</taxon>
        <taxon>Bacillota</taxon>
        <taxon>Bacilli</taxon>
        <taxon>Bacillales</taxon>
        <taxon>Bacillaceae</taxon>
        <taxon>Sutcliffiella</taxon>
    </lineage>
</organism>
<protein>
    <submittedName>
        <fullName evidence="7">Holin-like protein</fullName>
    </submittedName>
</protein>
<sequence>MKGIRIVLQIACLYFFYWIGVLIQRTFEIPVPGSIIGMLLLFFLLLSGIVKDRLLDEGSGLLLRYMPLFFVPATVGVIRYPDVFAGKGSLILLALLLSTFLVMVISGLVGQKAVELADKRKKRGV</sequence>
<evidence type="ECO:0000256" key="6">
    <source>
        <dbReference type="SAM" id="Phobius"/>
    </source>
</evidence>
<keyword evidence="5 6" id="KW-0472">Membrane</keyword>
<feature type="transmembrane region" description="Helical" evidence="6">
    <location>
        <begin position="61"/>
        <end position="78"/>
    </location>
</feature>
<evidence type="ECO:0000256" key="1">
    <source>
        <dbReference type="ARBA" id="ARBA00004651"/>
    </source>
</evidence>
<keyword evidence="4 6" id="KW-1133">Transmembrane helix</keyword>
<dbReference type="InterPro" id="IPR005538">
    <property type="entry name" value="LrgA/CidA"/>
</dbReference>
<proteinExistence type="predicted"/>
<feature type="transmembrane region" description="Helical" evidence="6">
    <location>
        <begin position="7"/>
        <end position="23"/>
    </location>
</feature>
<comment type="caution">
    <text evidence="7">The sequence shown here is derived from an EMBL/GenBank/DDBJ whole genome shotgun (WGS) entry which is preliminary data.</text>
</comment>